<sequence>MCHQTGVSPDALIANKFLRKAVNNFHNGTSHTKGLHKQIQQQPQPPLPPSPPPLMAVPPPAPFRSKSPYSASSYSRSSHTYSQSRSHSPSFSQSPPCPRRGKKKSHSFRSRSRSPGYHHSRSRSPPYRRYNSRSRSPVFRGQSPTKWTVPQGDGERQHFNRYREVPAYDMKASYGRFADFGDPFEMERYGERDRNYREWHEMFYKGHAVGTKPREEKTKKDDPKETKSVKLSKKEHKSTKPVGKSKASDAKPEKRKRKVDKEVDEHEASSIKAFKPETAESKTSPKGKTESGGEKGKRPPEKDKSAFLNNPTKKTELNQETGKKIVSGK</sequence>
<protein>
    <submittedName>
        <fullName evidence="2">E3 ubiquitin-protein ligase rbbp6 isoform x6</fullName>
    </submittedName>
</protein>
<reference evidence="3" key="1">
    <citation type="submission" date="2017-11" db="EMBL/GenBank/DDBJ databases">
        <authorList>
            <person name="Lima N.C."/>
            <person name="Parody-Merino A.M."/>
            <person name="Battley P.F."/>
            <person name="Fidler A.E."/>
            <person name="Prosdocimi F."/>
        </authorList>
    </citation>
    <scope>NUCLEOTIDE SEQUENCE [LARGE SCALE GENOMIC DNA]</scope>
</reference>
<accession>A0A2I0TH83</accession>
<feature type="compositionally biased region" description="Basic and acidic residues" evidence="1">
    <location>
        <begin position="287"/>
        <end position="305"/>
    </location>
</feature>
<feature type="compositionally biased region" description="Pro residues" evidence="1">
    <location>
        <begin position="43"/>
        <end position="62"/>
    </location>
</feature>
<evidence type="ECO:0000313" key="2">
    <source>
        <dbReference type="EMBL" id="PKU33112.1"/>
    </source>
</evidence>
<dbReference type="AlphaFoldDB" id="A0A2I0TH83"/>
<dbReference type="EMBL" id="KZ510453">
    <property type="protein sequence ID" value="PKU33112.1"/>
    <property type="molecule type" value="Genomic_DNA"/>
</dbReference>
<keyword evidence="3" id="KW-1185">Reference proteome</keyword>
<proteinExistence type="predicted"/>
<feature type="compositionally biased region" description="Basic residues" evidence="1">
    <location>
        <begin position="99"/>
        <end position="122"/>
    </location>
</feature>
<feature type="compositionally biased region" description="Basic and acidic residues" evidence="1">
    <location>
        <begin position="212"/>
        <end position="228"/>
    </location>
</feature>
<feature type="compositionally biased region" description="Low complexity" evidence="1">
    <location>
        <begin position="63"/>
        <end position="94"/>
    </location>
</feature>
<dbReference type="Proteomes" id="UP000233556">
    <property type="component" value="Unassembled WGS sequence"/>
</dbReference>
<feature type="compositionally biased region" description="Low complexity" evidence="1">
    <location>
        <begin position="123"/>
        <end position="137"/>
    </location>
</feature>
<feature type="compositionally biased region" description="Basic and acidic residues" evidence="1">
    <location>
        <begin position="259"/>
        <end position="280"/>
    </location>
</feature>
<feature type="region of interest" description="Disordered" evidence="1">
    <location>
        <begin position="205"/>
        <end position="329"/>
    </location>
</feature>
<organism evidence="2 3">
    <name type="scientific">Limosa lapponica baueri</name>
    <dbReference type="NCBI Taxonomy" id="1758121"/>
    <lineage>
        <taxon>Eukaryota</taxon>
        <taxon>Metazoa</taxon>
        <taxon>Chordata</taxon>
        <taxon>Craniata</taxon>
        <taxon>Vertebrata</taxon>
        <taxon>Euteleostomi</taxon>
        <taxon>Archelosauria</taxon>
        <taxon>Archosauria</taxon>
        <taxon>Dinosauria</taxon>
        <taxon>Saurischia</taxon>
        <taxon>Theropoda</taxon>
        <taxon>Coelurosauria</taxon>
        <taxon>Aves</taxon>
        <taxon>Neognathae</taxon>
        <taxon>Neoaves</taxon>
        <taxon>Charadriiformes</taxon>
        <taxon>Scolopacidae</taxon>
        <taxon>Limosa</taxon>
    </lineage>
</organism>
<dbReference type="OrthoDB" id="9401727at2759"/>
<feature type="compositionally biased region" description="Basic residues" evidence="1">
    <location>
        <begin position="230"/>
        <end position="239"/>
    </location>
</feature>
<feature type="region of interest" description="Disordered" evidence="1">
    <location>
        <begin position="25"/>
        <end position="155"/>
    </location>
</feature>
<name>A0A2I0TH83_LIMLA</name>
<reference evidence="3" key="2">
    <citation type="submission" date="2017-12" db="EMBL/GenBank/DDBJ databases">
        <title>Genome sequence of the Bar-tailed Godwit (Limosa lapponica baueri).</title>
        <authorList>
            <person name="Lima N.C.B."/>
            <person name="Parody-Merino A.M."/>
            <person name="Battley P.F."/>
            <person name="Fidler A.E."/>
            <person name="Prosdocimi F."/>
        </authorList>
    </citation>
    <scope>NUCLEOTIDE SEQUENCE [LARGE SCALE GENOMIC DNA]</scope>
</reference>
<evidence type="ECO:0000313" key="3">
    <source>
        <dbReference type="Proteomes" id="UP000233556"/>
    </source>
</evidence>
<evidence type="ECO:0000256" key="1">
    <source>
        <dbReference type="SAM" id="MobiDB-lite"/>
    </source>
</evidence>
<gene>
    <name evidence="2" type="ORF">llap_16583</name>
</gene>
<feature type="compositionally biased region" description="Basic and acidic residues" evidence="1">
    <location>
        <begin position="313"/>
        <end position="323"/>
    </location>
</feature>